<dbReference type="PANTHER" id="PTHR11717">
    <property type="entry name" value="LOW MOLECULAR WEIGHT PROTEIN TYROSINE PHOSPHATASE"/>
    <property type="match status" value="1"/>
</dbReference>
<dbReference type="InterPro" id="IPR017867">
    <property type="entry name" value="Tyr_phospatase_low_mol_wt"/>
</dbReference>
<dbReference type="CDD" id="cd16343">
    <property type="entry name" value="LMWPTP"/>
    <property type="match status" value="1"/>
</dbReference>
<dbReference type="EC" id="3.1.3.2" evidence="6"/>
<dbReference type="PANTHER" id="PTHR11717:SF7">
    <property type="entry name" value="LOW MOLECULAR WEIGHT PHOSPHOTYROSINE PROTEIN PHOSPHATASE"/>
    <property type="match status" value="1"/>
</dbReference>
<dbReference type="EC" id="3.1.3.48" evidence="6"/>
<name>A0ABM1EW30_PRICU</name>
<organism evidence="8 9">
    <name type="scientific">Priapulus caudatus</name>
    <name type="common">Priapulid worm</name>
    <dbReference type="NCBI Taxonomy" id="37621"/>
    <lineage>
        <taxon>Eukaryota</taxon>
        <taxon>Metazoa</taxon>
        <taxon>Ecdysozoa</taxon>
        <taxon>Scalidophora</taxon>
        <taxon>Priapulida</taxon>
        <taxon>Priapulimorpha</taxon>
        <taxon>Priapulimorphida</taxon>
        <taxon>Priapulidae</taxon>
        <taxon>Priapulus</taxon>
    </lineage>
</organism>
<evidence type="ECO:0000256" key="5">
    <source>
        <dbReference type="ARBA" id="ARBA00022912"/>
    </source>
</evidence>
<feature type="domain" description="Phosphotyrosine protein phosphatase I" evidence="7">
    <location>
        <begin position="13"/>
        <end position="155"/>
    </location>
</feature>
<keyword evidence="3 6" id="KW-0963">Cytoplasm</keyword>
<keyword evidence="4 6" id="KW-0378">Hydrolase</keyword>
<dbReference type="SUPFAM" id="SSF52788">
    <property type="entry name" value="Phosphotyrosine protein phosphatases I"/>
    <property type="match status" value="1"/>
</dbReference>
<comment type="similarity">
    <text evidence="2 6">Belongs to the low molecular weight phosphotyrosine protein phosphatase family.</text>
</comment>
<dbReference type="PRINTS" id="PR00720">
    <property type="entry name" value="MAMMALPTPASE"/>
</dbReference>
<dbReference type="Gene3D" id="3.40.50.2300">
    <property type="match status" value="1"/>
</dbReference>
<dbReference type="Pfam" id="PF01451">
    <property type="entry name" value="LMWPc"/>
    <property type="match status" value="1"/>
</dbReference>
<evidence type="ECO:0000256" key="2">
    <source>
        <dbReference type="ARBA" id="ARBA00011063"/>
    </source>
</evidence>
<dbReference type="InterPro" id="IPR002115">
    <property type="entry name" value="Tyr_Pase_low_mol_wt_mml"/>
</dbReference>
<dbReference type="Proteomes" id="UP000695022">
    <property type="component" value="Unplaced"/>
</dbReference>
<keyword evidence="8" id="KW-1185">Reference proteome</keyword>
<evidence type="ECO:0000259" key="7">
    <source>
        <dbReference type="SMART" id="SM00226"/>
    </source>
</evidence>
<dbReference type="InterPro" id="IPR050438">
    <property type="entry name" value="LMW_PTPase"/>
</dbReference>
<comment type="catalytic activity">
    <reaction evidence="6">
        <text>a phosphate monoester + H2O = an alcohol + phosphate</text>
        <dbReference type="Rhea" id="RHEA:15017"/>
        <dbReference type="ChEBI" id="CHEBI:15377"/>
        <dbReference type="ChEBI" id="CHEBI:30879"/>
        <dbReference type="ChEBI" id="CHEBI:43474"/>
        <dbReference type="ChEBI" id="CHEBI:67140"/>
        <dbReference type="EC" id="3.1.3.2"/>
    </reaction>
</comment>
<keyword evidence="5 6" id="KW-0904">Protein phosphatase</keyword>
<accession>A0ABM1EW30</accession>
<sequence>MAATQKESVFSSCLGNICRSPIAEAIYVQQVEQMGEANKWKIDSGAMGPWHVGKPPDRRARMVLEKHGVPTTCKARMVTEADFTEFDYIVGMDHDNMSDLRRMMPENSTAKLLMLGDYDPEGVKIVHDPYYDSDVSAFEVCYQHCLRSCKALKDVLSKH</sequence>
<evidence type="ECO:0000256" key="4">
    <source>
        <dbReference type="ARBA" id="ARBA00022801"/>
    </source>
</evidence>
<protein>
    <recommendedName>
        <fullName evidence="6">Low molecular weight phosphotyrosine protein phosphatase</fullName>
        <shortName evidence="6">LMW-PTP</shortName>
        <shortName evidence="6">LMW-PTPase</shortName>
        <ecNumber evidence="6">3.1.3.2</ecNumber>
        <ecNumber evidence="6">3.1.3.48</ecNumber>
    </recommendedName>
    <alternativeName>
        <fullName evidence="6">Low molecular weight cytosolic acid phosphatase</fullName>
    </alternativeName>
</protein>
<gene>
    <name evidence="9" type="primary">LOC106816334</name>
</gene>
<comment type="catalytic activity">
    <reaction evidence="6">
        <text>O-phospho-L-tyrosyl-[protein] + H2O = L-tyrosyl-[protein] + phosphate</text>
        <dbReference type="Rhea" id="RHEA:10684"/>
        <dbReference type="Rhea" id="RHEA-COMP:10136"/>
        <dbReference type="Rhea" id="RHEA-COMP:20101"/>
        <dbReference type="ChEBI" id="CHEBI:15377"/>
        <dbReference type="ChEBI" id="CHEBI:43474"/>
        <dbReference type="ChEBI" id="CHEBI:46858"/>
        <dbReference type="ChEBI" id="CHEBI:61978"/>
        <dbReference type="EC" id="3.1.3.48"/>
    </reaction>
</comment>
<dbReference type="InterPro" id="IPR036196">
    <property type="entry name" value="Ptyr_pPase_sf"/>
</dbReference>
<comment type="function">
    <text evidence="6">Acts on tyrosine phosphorylated proteins, low-MW aryl phosphates and natural and synthetic acyl phosphates.</text>
</comment>
<dbReference type="SMART" id="SM00226">
    <property type="entry name" value="LMWPc"/>
    <property type="match status" value="1"/>
</dbReference>
<reference evidence="9" key="1">
    <citation type="submission" date="2025-08" db="UniProtKB">
        <authorList>
            <consortium name="RefSeq"/>
        </authorList>
    </citation>
    <scope>IDENTIFICATION</scope>
</reference>
<comment type="subcellular location">
    <subcellularLocation>
        <location evidence="1 6">Cytoplasm</location>
    </subcellularLocation>
</comment>
<dbReference type="GeneID" id="106816334"/>
<evidence type="ECO:0000256" key="1">
    <source>
        <dbReference type="ARBA" id="ARBA00004496"/>
    </source>
</evidence>
<evidence type="ECO:0000256" key="6">
    <source>
        <dbReference type="RuleBase" id="RU368115"/>
    </source>
</evidence>
<evidence type="ECO:0000313" key="9">
    <source>
        <dbReference type="RefSeq" id="XP_014676401.1"/>
    </source>
</evidence>
<proteinExistence type="inferred from homology"/>
<evidence type="ECO:0000256" key="3">
    <source>
        <dbReference type="ARBA" id="ARBA00022490"/>
    </source>
</evidence>
<dbReference type="InterPro" id="IPR023485">
    <property type="entry name" value="Ptyr_pPase"/>
</dbReference>
<dbReference type="PRINTS" id="PR00719">
    <property type="entry name" value="LMWPTPASE"/>
</dbReference>
<evidence type="ECO:0000313" key="8">
    <source>
        <dbReference type="Proteomes" id="UP000695022"/>
    </source>
</evidence>
<dbReference type="RefSeq" id="XP_014676401.1">
    <property type="nucleotide sequence ID" value="XM_014820915.1"/>
</dbReference>